<dbReference type="CDD" id="cd14328">
    <property type="entry name" value="UBA_TNK1"/>
    <property type="match status" value="1"/>
</dbReference>
<keyword evidence="3" id="KW-1185">Reference proteome</keyword>
<comment type="caution">
    <text evidence="2">The sequence shown here is derived from an EMBL/GenBank/DDBJ whole genome shotgun (WGS) entry which is preliminary data.</text>
</comment>
<protein>
    <recommendedName>
        <fullName evidence="4">Activated CDC42 kinase 1</fullName>
    </recommendedName>
</protein>
<feature type="compositionally biased region" description="Acidic residues" evidence="1">
    <location>
        <begin position="118"/>
        <end position="129"/>
    </location>
</feature>
<dbReference type="InterPro" id="IPR009060">
    <property type="entry name" value="UBA-like_sf"/>
</dbReference>
<feature type="region of interest" description="Disordered" evidence="1">
    <location>
        <begin position="253"/>
        <end position="313"/>
    </location>
</feature>
<dbReference type="AlphaFoldDB" id="A0AAV2H1H4"/>
<feature type="compositionally biased region" description="Low complexity" evidence="1">
    <location>
        <begin position="253"/>
        <end position="272"/>
    </location>
</feature>
<reference evidence="2 3" key="1">
    <citation type="submission" date="2024-04" db="EMBL/GenBank/DDBJ databases">
        <authorList>
            <consortium name="Genoscope - CEA"/>
            <person name="William W."/>
        </authorList>
    </citation>
    <scope>NUCLEOTIDE SEQUENCE [LARGE SCALE GENOMIC DNA]</scope>
</reference>
<evidence type="ECO:0008006" key="4">
    <source>
        <dbReference type="Google" id="ProtNLM"/>
    </source>
</evidence>
<evidence type="ECO:0000256" key="1">
    <source>
        <dbReference type="SAM" id="MobiDB-lite"/>
    </source>
</evidence>
<organism evidence="2 3">
    <name type="scientific">Lymnaea stagnalis</name>
    <name type="common">Great pond snail</name>
    <name type="synonym">Helix stagnalis</name>
    <dbReference type="NCBI Taxonomy" id="6523"/>
    <lineage>
        <taxon>Eukaryota</taxon>
        <taxon>Metazoa</taxon>
        <taxon>Spiralia</taxon>
        <taxon>Lophotrochozoa</taxon>
        <taxon>Mollusca</taxon>
        <taxon>Gastropoda</taxon>
        <taxon>Heterobranchia</taxon>
        <taxon>Euthyneura</taxon>
        <taxon>Panpulmonata</taxon>
        <taxon>Hygrophila</taxon>
        <taxon>Lymnaeoidea</taxon>
        <taxon>Lymnaeidae</taxon>
        <taxon>Lymnaea</taxon>
    </lineage>
</organism>
<feature type="region of interest" description="Disordered" evidence="1">
    <location>
        <begin position="1"/>
        <end position="70"/>
    </location>
</feature>
<dbReference type="SUPFAM" id="SSF46934">
    <property type="entry name" value="UBA-like"/>
    <property type="match status" value="1"/>
</dbReference>
<name>A0AAV2H1H4_LYMST</name>
<dbReference type="Proteomes" id="UP001497497">
    <property type="component" value="Unassembled WGS sequence"/>
</dbReference>
<feature type="compositionally biased region" description="Polar residues" evidence="1">
    <location>
        <begin position="286"/>
        <end position="297"/>
    </location>
</feature>
<dbReference type="EMBL" id="CAXITT010000014">
    <property type="protein sequence ID" value="CAL1527230.1"/>
    <property type="molecule type" value="Genomic_DNA"/>
</dbReference>
<feature type="region of interest" description="Disordered" evidence="1">
    <location>
        <begin position="118"/>
        <end position="156"/>
    </location>
</feature>
<sequence>MSKKAQSPGVRPKSDSFPPLYDSVPNESLDGNTDKVNGGEVSKGGSVFKTSRLPNYDEVPKEEQTSYYSNMSNQQAIYRDKMAAFAGDQGNGCGGEMKTSGEHYNYSSAFSDATWGDEFDDDFDDDFDEQPIKDSKVQEAQPTQNKPPPLPPRTYQTNANVSRVKTSSEKPYILPLKQDGHQLSHTHYFLIPSINENESSSHYKREKSQRTTATVKPFLVNTAFDNSDERSSAIDYQNITGLMSGDVIQRSLSNVSNSSSRSSAGSCGSVDSSPRHHYHQHRPGLSSPSKARPIQSQRKSKVEEERGSFMGSSPRDRIAIVQSRVIGVTDDECYTALSTTHWDVESAVKYLKVEQLFRLGVAPRAACHRLLETLDWNLELASSVIIDEVNGTKKGSKIESTV</sequence>
<gene>
    <name evidence="2" type="ORF">GSLYS_00001407001</name>
</gene>
<evidence type="ECO:0000313" key="2">
    <source>
        <dbReference type="EMBL" id="CAL1527230.1"/>
    </source>
</evidence>
<accession>A0AAV2H1H4</accession>
<feature type="compositionally biased region" description="Polar residues" evidence="1">
    <location>
        <begin position="25"/>
        <end position="35"/>
    </location>
</feature>
<proteinExistence type="predicted"/>
<evidence type="ECO:0000313" key="3">
    <source>
        <dbReference type="Proteomes" id="UP001497497"/>
    </source>
</evidence>